<dbReference type="GO" id="GO:0071555">
    <property type="term" value="P:cell wall organization"/>
    <property type="evidence" value="ECO:0007669"/>
    <property type="project" value="UniProtKB-KW"/>
</dbReference>
<keyword evidence="1 7" id="KW-0732">Signal</keyword>
<keyword evidence="4" id="KW-0472">Membrane</keyword>
<dbReference type="InterPro" id="IPR034718">
    <property type="entry name" value="RlpA"/>
</dbReference>
<comment type="similarity">
    <text evidence="4 5">Belongs to the RlpA family.</text>
</comment>
<dbReference type="Proteomes" id="UP000269265">
    <property type="component" value="Unassembled WGS sequence"/>
</dbReference>
<reference evidence="9 10" key="1">
    <citation type="submission" date="2018-12" db="EMBL/GenBank/DDBJ databases">
        <title>The whole draft genome of Aquabacterium sp. SJQ9.</title>
        <authorList>
            <person name="Sun L."/>
            <person name="Gao X."/>
            <person name="Chen W."/>
            <person name="Huang K."/>
        </authorList>
    </citation>
    <scope>NUCLEOTIDE SEQUENCE [LARGE SCALE GENOMIC DNA]</scope>
    <source>
        <strain evidence="9 10">SJQ9</strain>
    </source>
</reference>
<dbReference type="PROSITE" id="PS51724">
    <property type="entry name" value="SPOR"/>
    <property type="match status" value="1"/>
</dbReference>
<evidence type="ECO:0000256" key="6">
    <source>
        <dbReference type="SAM" id="MobiDB-lite"/>
    </source>
</evidence>
<dbReference type="CDD" id="cd22268">
    <property type="entry name" value="DPBB_RlpA-like"/>
    <property type="match status" value="1"/>
</dbReference>
<evidence type="ECO:0000256" key="7">
    <source>
        <dbReference type="SAM" id="SignalP"/>
    </source>
</evidence>
<comment type="caution">
    <text evidence="9">The sequence shown here is derived from an EMBL/GenBank/DDBJ whole genome shotgun (WGS) entry which is preliminary data.</text>
</comment>
<dbReference type="NCBIfam" id="TIGR00413">
    <property type="entry name" value="rlpA"/>
    <property type="match status" value="1"/>
</dbReference>
<keyword evidence="10" id="KW-1185">Reference proteome</keyword>
<dbReference type="SUPFAM" id="SSF110997">
    <property type="entry name" value="Sporulation related repeat"/>
    <property type="match status" value="1"/>
</dbReference>
<dbReference type="InterPro" id="IPR012997">
    <property type="entry name" value="RplA"/>
</dbReference>
<proteinExistence type="inferred from homology"/>
<dbReference type="SUPFAM" id="SSF50685">
    <property type="entry name" value="Barwin-like endoglucanases"/>
    <property type="match status" value="1"/>
</dbReference>
<evidence type="ECO:0000256" key="1">
    <source>
        <dbReference type="ARBA" id="ARBA00022729"/>
    </source>
</evidence>
<dbReference type="GO" id="GO:0042834">
    <property type="term" value="F:peptidoglycan binding"/>
    <property type="evidence" value="ECO:0007669"/>
    <property type="project" value="InterPro"/>
</dbReference>
<feature type="domain" description="SPOR" evidence="8">
    <location>
        <begin position="279"/>
        <end position="358"/>
    </location>
</feature>
<dbReference type="InterPro" id="IPR007730">
    <property type="entry name" value="SPOR-like_dom"/>
</dbReference>
<evidence type="ECO:0000256" key="2">
    <source>
        <dbReference type="ARBA" id="ARBA00023239"/>
    </source>
</evidence>
<dbReference type="GO" id="GO:0005886">
    <property type="term" value="C:plasma membrane"/>
    <property type="evidence" value="ECO:0007669"/>
    <property type="project" value="UniProtKB-SubCell"/>
</dbReference>
<dbReference type="EC" id="4.2.2.-" evidence="4"/>
<keyword evidence="4" id="KW-0449">Lipoprotein</keyword>
<keyword evidence="4" id="KW-0564">Palmitate</keyword>
<keyword evidence="4" id="KW-1003">Cell membrane</keyword>
<evidence type="ECO:0000256" key="3">
    <source>
        <dbReference type="ARBA" id="ARBA00023316"/>
    </source>
</evidence>
<comment type="subcellular location">
    <subcellularLocation>
        <location evidence="4">Cell membrane</location>
        <topology evidence="4">Lipid-anchor</topology>
    </subcellularLocation>
</comment>
<keyword evidence="2 4" id="KW-0456">Lyase</keyword>
<dbReference type="OrthoDB" id="9779128at2"/>
<dbReference type="PANTHER" id="PTHR34183:SF1">
    <property type="entry name" value="ENDOLYTIC PEPTIDOGLYCAN TRANSGLYCOSYLASE RLPA"/>
    <property type="match status" value="1"/>
</dbReference>
<gene>
    <name evidence="4" type="primary">rlpA</name>
    <name evidence="9" type="ORF">EIP75_00870</name>
</gene>
<evidence type="ECO:0000313" key="10">
    <source>
        <dbReference type="Proteomes" id="UP000269265"/>
    </source>
</evidence>
<keyword evidence="3 4" id="KW-0961">Cell wall biogenesis/degradation</keyword>
<dbReference type="HAMAP" id="MF_02071">
    <property type="entry name" value="RlpA"/>
    <property type="match status" value="1"/>
</dbReference>
<sequence>MGPLGRPGLAVVALALLWLAGCATGPGPGSGTGQTPRPGTSSRDGAPASPPPDLAKVPDAEPRIEPVRRGGPNKPYVVLGQGYEPLEGDVSFRQRGGASWYGTKFHGRRTASGEVYSMYGMTAAHRTLPIPSYARVRDVRSGKEIIVRINDRGPFHSSRVIDLSYTAAVKLDMLSKGSIEVEIERLTFDQIRTGQWRSETSVAKVDTAPPPMVVAPSPAPALALSTPAPALEPVDPGEHDPILALASQLDDASPPPAAASSRGDAVPAAPAVVQSRAFTPASKGFWVQLAAFSQRAGVDAFQKRVADEMINLSPLLGVFQEGQVYRLQAGPYASKNDAQAVAGRVRDALRLAPMVVERR</sequence>
<feature type="region of interest" description="Disordered" evidence="6">
    <location>
        <begin position="26"/>
        <end position="76"/>
    </location>
</feature>
<organism evidence="9 10">
    <name type="scientific">Aquabacterium soli</name>
    <dbReference type="NCBI Taxonomy" id="2493092"/>
    <lineage>
        <taxon>Bacteria</taxon>
        <taxon>Pseudomonadati</taxon>
        <taxon>Pseudomonadota</taxon>
        <taxon>Betaproteobacteria</taxon>
        <taxon>Burkholderiales</taxon>
        <taxon>Aquabacterium</taxon>
    </lineage>
</organism>
<accession>A0A426VHS5</accession>
<dbReference type="Pfam" id="PF03330">
    <property type="entry name" value="DPBB_1"/>
    <property type="match status" value="1"/>
</dbReference>
<name>A0A426VHS5_9BURK</name>
<feature type="compositionally biased region" description="Low complexity" evidence="6">
    <location>
        <begin position="33"/>
        <end position="42"/>
    </location>
</feature>
<dbReference type="PROSITE" id="PS51257">
    <property type="entry name" value="PROKAR_LIPOPROTEIN"/>
    <property type="match status" value="1"/>
</dbReference>
<dbReference type="EMBL" id="RSED01000001">
    <property type="protein sequence ID" value="RRS06437.1"/>
    <property type="molecule type" value="Genomic_DNA"/>
</dbReference>
<dbReference type="InterPro" id="IPR036908">
    <property type="entry name" value="RlpA-like_sf"/>
</dbReference>
<dbReference type="GO" id="GO:0000270">
    <property type="term" value="P:peptidoglycan metabolic process"/>
    <property type="evidence" value="ECO:0007669"/>
    <property type="project" value="UniProtKB-UniRule"/>
</dbReference>
<evidence type="ECO:0000256" key="5">
    <source>
        <dbReference type="RuleBase" id="RU003495"/>
    </source>
</evidence>
<evidence type="ECO:0000256" key="4">
    <source>
        <dbReference type="HAMAP-Rule" id="MF_02071"/>
    </source>
</evidence>
<evidence type="ECO:0000313" key="9">
    <source>
        <dbReference type="EMBL" id="RRS06437.1"/>
    </source>
</evidence>
<dbReference type="Gene3D" id="2.40.40.10">
    <property type="entry name" value="RlpA-like domain"/>
    <property type="match status" value="1"/>
</dbReference>
<comment type="function">
    <text evidence="4">Lytic transglycosylase with a strong preference for naked glycan strands that lack stem peptides.</text>
</comment>
<dbReference type="AlphaFoldDB" id="A0A426VHS5"/>
<feature type="chain" id="PRO_5019593684" description="Endolytic peptidoglycan transglycosylase RlpA" evidence="7">
    <location>
        <begin position="24"/>
        <end position="359"/>
    </location>
</feature>
<dbReference type="Gene3D" id="3.30.70.1070">
    <property type="entry name" value="Sporulation related repeat"/>
    <property type="match status" value="1"/>
</dbReference>
<protein>
    <recommendedName>
        <fullName evidence="4">Endolytic peptidoglycan transglycosylase RlpA</fullName>
        <ecNumber evidence="4">4.2.2.-</ecNumber>
    </recommendedName>
</protein>
<dbReference type="InterPro" id="IPR036680">
    <property type="entry name" value="SPOR-like_sf"/>
</dbReference>
<dbReference type="GO" id="GO:0008932">
    <property type="term" value="F:lytic endotransglycosylase activity"/>
    <property type="evidence" value="ECO:0007669"/>
    <property type="project" value="UniProtKB-UniRule"/>
</dbReference>
<dbReference type="PANTHER" id="PTHR34183">
    <property type="entry name" value="ENDOLYTIC PEPTIDOGLYCAN TRANSGLYCOSYLASE RLPA"/>
    <property type="match status" value="1"/>
</dbReference>
<dbReference type="Pfam" id="PF05036">
    <property type="entry name" value="SPOR"/>
    <property type="match status" value="1"/>
</dbReference>
<feature type="compositionally biased region" description="Basic and acidic residues" evidence="6">
    <location>
        <begin position="56"/>
        <end position="68"/>
    </location>
</feature>
<feature type="signal peptide" evidence="7">
    <location>
        <begin position="1"/>
        <end position="23"/>
    </location>
</feature>
<evidence type="ECO:0000259" key="8">
    <source>
        <dbReference type="PROSITE" id="PS51724"/>
    </source>
</evidence>
<dbReference type="InterPro" id="IPR009009">
    <property type="entry name" value="RlpA-like_DPBB"/>
</dbReference>